<evidence type="ECO:0000313" key="2">
    <source>
        <dbReference type="Proteomes" id="UP000224567"/>
    </source>
</evidence>
<dbReference type="AlphaFoldDB" id="A0A2G2W4Q9"/>
<dbReference type="STRING" id="33114.A0A2G2W4Q9"/>
<reference evidence="1 2" key="1">
    <citation type="journal article" date="2017" name="Genome Biol.">
        <title>New reference genome sequences of hot pepper reveal the massive evolution of plant disease-resistance genes by retroduplication.</title>
        <authorList>
            <person name="Kim S."/>
            <person name="Park J."/>
            <person name="Yeom S.I."/>
            <person name="Kim Y.M."/>
            <person name="Seo E."/>
            <person name="Kim K.T."/>
            <person name="Kim M.S."/>
            <person name="Lee J.M."/>
            <person name="Cheong K."/>
            <person name="Shin H.S."/>
            <person name="Kim S.B."/>
            <person name="Han K."/>
            <person name="Lee J."/>
            <person name="Park M."/>
            <person name="Lee H.A."/>
            <person name="Lee H.Y."/>
            <person name="Lee Y."/>
            <person name="Oh S."/>
            <person name="Lee J.H."/>
            <person name="Choi E."/>
            <person name="Choi E."/>
            <person name="Lee S.E."/>
            <person name="Jeon J."/>
            <person name="Kim H."/>
            <person name="Choi G."/>
            <person name="Song H."/>
            <person name="Lee J."/>
            <person name="Lee S.C."/>
            <person name="Kwon J.K."/>
            <person name="Lee H.Y."/>
            <person name="Koo N."/>
            <person name="Hong Y."/>
            <person name="Kim R.W."/>
            <person name="Kang W.H."/>
            <person name="Huh J.H."/>
            <person name="Kang B.C."/>
            <person name="Yang T.J."/>
            <person name="Lee Y.H."/>
            <person name="Bennetzen J.L."/>
            <person name="Choi D."/>
        </authorList>
    </citation>
    <scope>NUCLEOTIDE SEQUENCE [LARGE SCALE GENOMIC DNA]</scope>
    <source>
        <strain evidence="2">cv. PBC81</strain>
    </source>
</reference>
<evidence type="ECO:0000313" key="1">
    <source>
        <dbReference type="EMBL" id="PHT40203.1"/>
    </source>
</evidence>
<dbReference type="InterPro" id="IPR044655">
    <property type="entry name" value="BAGP1-like"/>
</dbReference>
<dbReference type="PANTHER" id="PTHR47038:SF4">
    <property type="entry name" value="BAG-ASSOCIATED GRAM PROTEIN 1-LIKE"/>
    <property type="match status" value="1"/>
</dbReference>
<accession>A0A2G2W4Q9</accession>
<reference evidence="2" key="2">
    <citation type="journal article" date="2017" name="J. Anim. Genet.">
        <title>Multiple reference genome sequences of hot pepper reveal the massive evolution of plant disease resistance genes by retroduplication.</title>
        <authorList>
            <person name="Kim S."/>
            <person name="Park J."/>
            <person name="Yeom S.-I."/>
            <person name="Kim Y.-M."/>
            <person name="Seo E."/>
            <person name="Kim K.-T."/>
            <person name="Kim M.-S."/>
            <person name="Lee J.M."/>
            <person name="Cheong K."/>
            <person name="Shin H.-S."/>
            <person name="Kim S.-B."/>
            <person name="Han K."/>
            <person name="Lee J."/>
            <person name="Park M."/>
            <person name="Lee H.-A."/>
            <person name="Lee H.-Y."/>
            <person name="Lee Y."/>
            <person name="Oh S."/>
            <person name="Lee J.H."/>
            <person name="Choi E."/>
            <person name="Choi E."/>
            <person name="Lee S.E."/>
            <person name="Jeon J."/>
            <person name="Kim H."/>
            <person name="Choi G."/>
            <person name="Song H."/>
            <person name="Lee J."/>
            <person name="Lee S.-C."/>
            <person name="Kwon J.-K."/>
            <person name="Lee H.-Y."/>
            <person name="Koo N."/>
            <person name="Hong Y."/>
            <person name="Kim R.W."/>
            <person name="Kang W.-H."/>
            <person name="Huh J.H."/>
            <person name="Kang B.-C."/>
            <person name="Yang T.-J."/>
            <person name="Lee Y.-H."/>
            <person name="Bennetzen J.L."/>
            <person name="Choi D."/>
        </authorList>
    </citation>
    <scope>NUCLEOTIDE SEQUENCE [LARGE SCALE GENOMIC DNA]</scope>
    <source>
        <strain evidence="2">cv. PBC81</strain>
    </source>
</reference>
<protein>
    <submittedName>
        <fullName evidence="1">Uncharacterized protein</fullName>
    </submittedName>
</protein>
<dbReference type="PANTHER" id="PTHR47038">
    <property type="entry name" value="BAG-ASSOCIATED GRAM PROTEIN 1"/>
    <property type="match status" value="1"/>
</dbReference>
<keyword evidence="2" id="KW-1185">Reference proteome</keyword>
<organism evidence="1 2">
    <name type="scientific">Capsicum baccatum</name>
    <name type="common">Peruvian pepper</name>
    <dbReference type="NCBI Taxonomy" id="33114"/>
    <lineage>
        <taxon>Eukaryota</taxon>
        <taxon>Viridiplantae</taxon>
        <taxon>Streptophyta</taxon>
        <taxon>Embryophyta</taxon>
        <taxon>Tracheophyta</taxon>
        <taxon>Spermatophyta</taxon>
        <taxon>Magnoliopsida</taxon>
        <taxon>eudicotyledons</taxon>
        <taxon>Gunneridae</taxon>
        <taxon>Pentapetalae</taxon>
        <taxon>asterids</taxon>
        <taxon>lamiids</taxon>
        <taxon>Solanales</taxon>
        <taxon>Solanaceae</taxon>
        <taxon>Solanoideae</taxon>
        <taxon>Capsiceae</taxon>
        <taxon>Capsicum</taxon>
    </lineage>
</organism>
<comment type="caution">
    <text evidence="1">The sequence shown here is derived from an EMBL/GenBank/DDBJ whole genome shotgun (WGS) entry which is preliminary data.</text>
</comment>
<proteinExistence type="predicted"/>
<dbReference type="Proteomes" id="UP000224567">
    <property type="component" value="Unassembled WGS sequence"/>
</dbReference>
<dbReference type="OrthoDB" id="1714994at2759"/>
<dbReference type="EMBL" id="MLFT02000008">
    <property type="protein sequence ID" value="PHT40203.1"/>
    <property type="molecule type" value="Genomic_DNA"/>
</dbReference>
<gene>
    <name evidence="1" type="ORF">CQW23_19057</name>
</gene>
<name>A0A2G2W4Q9_CAPBA</name>
<sequence>MWIPKPCNILVRGKFIMDALQMRKDILKGILLCEGLLAWLLGTLSCLNSLQIGERSAYSVSFSIVKNFFNLQIRNVSIVVNLLIKGAKVTPVIIPEGYLPFTNYPKYVMINHLPTRTKSFPGGSLPSLPFSFHRMISDHVLSFHKITPKGVRGAHFKKWCIMQSKIKAGAVDEYKKEVATMIGMARSCVESRISGNEMQNAASEPPPTQENV</sequence>